<keyword evidence="3" id="KW-0963">Cytoplasm</keyword>
<dbReference type="Pfam" id="PF05731">
    <property type="entry name" value="TROVE"/>
    <property type="match status" value="1"/>
</dbReference>
<keyword evidence="6" id="KW-0687">Ribonucleoprotein</keyword>
<dbReference type="EMBL" id="BAAANY010000002">
    <property type="protein sequence ID" value="GAA1659062.1"/>
    <property type="molecule type" value="Genomic_DNA"/>
</dbReference>
<keyword evidence="5" id="KW-0694">RNA-binding</keyword>
<dbReference type="InterPro" id="IPR036465">
    <property type="entry name" value="vWFA_dom_sf"/>
</dbReference>
<dbReference type="SUPFAM" id="SSF140864">
    <property type="entry name" value="TROVE domain-like"/>
    <property type="match status" value="1"/>
</dbReference>
<evidence type="ECO:0000256" key="2">
    <source>
        <dbReference type="ARBA" id="ARBA00007814"/>
    </source>
</evidence>
<keyword evidence="4" id="KW-0479">Metal-binding</keyword>
<evidence type="ECO:0000256" key="4">
    <source>
        <dbReference type="ARBA" id="ARBA00022723"/>
    </source>
</evidence>
<protein>
    <submittedName>
        <fullName evidence="8">TROVE domain-containing protein</fullName>
    </submittedName>
</protein>
<dbReference type="SUPFAM" id="SSF53300">
    <property type="entry name" value="vWA-like"/>
    <property type="match status" value="1"/>
</dbReference>
<dbReference type="InterPro" id="IPR008858">
    <property type="entry name" value="TROVE_dom"/>
</dbReference>
<dbReference type="PROSITE" id="PS50988">
    <property type="entry name" value="TROVE"/>
    <property type="match status" value="1"/>
</dbReference>
<comment type="caution">
    <text evidence="8">The sequence shown here is derived from an EMBL/GenBank/DDBJ whole genome shotgun (WGS) entry which is preliminary data.</text>
</comment>
<dbReference type="PANTHER" id="PTHR14202:SF0">
    <property type="entry name" value="RNA-BINDING PROTEIN RO60"/>
    <property type="match status" value="1"/>
</dbReference>
<proteinExistence type="inferred from homology"/>
<reference evidence="9" key="1">
    <citation type="journal article" date="2019" name="Int. J. Syst. Evol. Microbiol.">
        <title>The Global Catalogue of Microorganisms (GCM) 10K type strain sequencing project: providing services to taxonomists for standard genome sequencing and annotation.</title>
        <authorList>
            <consortium name="The Broad Institute Genomics Platform"/>
            <consortium name="The Broad Institute Genome Sequencing Center for Infectious Disease"/>
            <person name="Wu L."/>
            <person name="Ma J."/>
        </authorList>
    </citation>
    <scope>NUCLEOTIDE SEQUENCE [LARGE SCALE GENOMIC DNA]</scope>
    <source>
        <strain evidence="9">JCM 14718</strain>
    </source>
</reference>
<evidence type="ECO:0000256" key="1">
    <source>
        <dbReference type="ARBA" id="ARBA00004496"/>
    </source>
</evidence>
<sequence>MSKFNAATARPAAFGPVTSEQVPSQLTFQGGAGYARDAKSELFLLAVMNLVGEETFYVSAGDRDSRFVGLVHAVTQQDPDWTGRFLRWLRTEANLRSAALVGAAEFARARLLAGEAGLSRQVVDSVLLRADEPGELLAYWTSRYGRSIPKPVKRGIADGVRRLYDQRSLLKWDSAAHGYRFADVLELTHASPAADSPWQGDLFRHAIDRRHKRDNPIPDSLPLLVAHADLMSWPHEARIELFTRHEPEEVAAVLRDAGMTWESLSGWLQAPLSAKKWAAIIPSMGYMALLRNLRNFDQAGLSDRSAGKVAERLADPDQVARSRQLPMRFLSAYNAAPSLRWAWPLEQALQHSLGRIPALRGRTLVLVDTSGSMDESFSRDGSLMRWDAAVLFGLALAQRCEKADVVSFSNGWQGQTPSLVFPAKAGESVLKAVQRWKSDGYFLNGGTDTVGAVQRHFAGHDRVVILTDEQAARGDVGQALPDTVPLYTWNLAGYQQGHAADRANRYTFGGLTDQCFAMIPLLEGGRNADWPF</sequence>
<evidence type="ECO:0000256" key="3">
    <source>
        <dbReference type="ARBA" id="ARBA00022490"/>
    </source>
</evidence>
<gene>
    <name evidence="8" type="ORF">GCM10009765_05510</name>
</gene>
<evidence type="ECO:0000256" key="6">
    <source>
        <dbReference type="ARBA" id="ARBA00023274"/>
    </source>
</evidence>
<dbReference type="InterPro" id="IPR037214">
    <property type="entry name" value="TROVE_dom_sf"/>
</dbReference>
<dbReference type="RefSeq" id="WP_344306807.1">
    <property type="nucleotide sequence ID" value="NZ_BAAANY010000002.1"/>
</dbReference>
<feature type="domain" description="TROVE" evidence="7">
    <location>
        <begin position="25"/>
        <end position="361"/>
    </location>
</feature>
<keyword evidence="9" id="KW-1185">Reference proteome</keyword>
<dbReference type="Proteomes" id="UP001500618">
    <property type="component" value="Unassembled WGS sequence"/>
</dbReference>
<organism evidence="8 9">
    <name type="scientific">Fodinicola feengrottensis</name>
    <dbReference type="NCBI Taxonomy" id="435914"/>
    <lineage>
        <taxon>Bacteria</taxon>
        <taxon>Bacillati</taxon>
        <taxon>Actinomycetota</taxon>
        <taxon>Actinomycetes</taxon>
        <taxon>Mycobacteriales</taxon>
        <taxon>Fodinicola</taxon>
    </lineage>
</organism>
<evidence type="ECO:0000259" key="7">
    <source>
        <dbReference type="PROSITE" id="PS50988"/>
    </source>
</evidence>
<dbReference type="PANTHER" id="PTHR14202">
    <property type="entry name" value="60 KDA RIBONUCLEOPROTEIN SSA/RO"/>
    <property type="match status" value="1"/>
</dbReference>
<comment type="subcellular location">
    <subcellularLocation>
        <location evidence="1">Cytoplasm</location>
    </subcellularLocation>
</comment>
<comment type="similarity">
    <text evidence="2">Belongs to the Ro 60 kDa family.</text>
</comment>
<evidence type="ECO:0000313" key="8">
    <source>
        <dbReference type="EMBL" id="GAA1659062.1"/>
    </source>
</evidence>
<evidence type="ECO:0000256" key="5">
    <source>
        <dbReference type="ARBA" id="ARBA00022884"/>
    </source>
</evidence>
<evidence type="ECO:0000313" key="9">
    <source>
        <dbReference type="Proteomes" id="UP001500618"/>
    </source>
</evidence>
<dbReference type="Gene3D" id="3.40.50.410">
    <property type="entry name" value="von Willebrand factor, type A domain"/>
    <property type="match status" value="1"/>
</dbReference>
<dbReference type="InterPro" id="IPR040322">
    <property type="entry name" value="TROVE2"/>
</dbReference>
<name>A0ABP4RP66_9ACTN</name>
<accession>A0ABP4RP66</accession>